<dbReference type="UniPathway" id="UPA00344"/>
<comment type="caution">
    <text evidence="13">The sequence shown here is derived from an EMBL/GenBank/DDBJ whole genome shotgun (WGS) entry which is preliminary data.</text>
</comment>
<dbReference type="InterPro" id="IPR036688">
    <property type="entry name" value="MoeA_C_domain_IV_sf"/>
</dbReference>
<dbReference type="GO" id="GO:0046872">
    <property type="term" value="F:metal ion binding"/>
    <property type="evidence" value="ECO:0007669"/>
    <property type="project" value="UniProtKB-UniRule"/>
</dbReference>
<dbReference type="PANTHER" id="PTHR10192">
    <property type="entry name" value="MOLYBDOPTERIN BIOSYNTHESIS PROTEIN"/>
    <property type="match status" value="1"/>
</dbReference>
<dbReference type="AlphaFoldDB" id="A0A0N0MDB9"/>
<evidence type="ECO:0000256" key="8">
    <source>
        <dbReference type="ARBA" id="ARBA00022842"/>
    </source>
</evidence>
<dbReference type="CDD" id="cd00887">
    <property type="entry name" value="MoeA"/>
    <property type="match status" value="1"/>
</dbReference>
<comment type="pathway">
    <text evidence="3 11">Cofactor biosynthesis; molybdopterin biosynthesis.</text>
</comment>
<dbReference type="FunFam" id="3.40.980.10:FF:000004">
    <property type="entry name" value="Molybdopterin molybdenumtransferase"/>
    <property type="match status" value="1"/>
</dbReference>
<dbReference type="GO" id="GO:0061599">
    <property type="term" value="F:molybdopterin molybdotransferase activity"/>
    <property type="evidence" value="ECO:0007669"/>
    <property type="project" value="UniProtKB-UniRule"/>
</dbReference>
<evidence type="ECO:0000256" key="4">
    <source>
        <dbReference type="ARBA" id="ARBA00010763"/>
    </source>
</evidence>
<dbReference type="Gene3D" id="3.90.105.10">
    <property type="entry name" value="Molybdopterin biosynthesis moea protein, domain 2"/>
    <property type="match status" value="1"/>
</dbReference>
<proteinExistence type="inferred from homology"/>
<sequence length="403" mass="41904">MALTPVPVALEALLDSVPRPTAAETLPLAQCAWRVLAADVTALRTQPPFANSAMDGYAVRAENLAPGTALRVIGESAAGRSFAGSLHPGEAVRIFTGAPIPEGADTILIQENADGVGSDTIHVRESAPKGKFIRAAGLDFTTGDVLLKTGRRLDSAALGLAAAAGHPALPVRAKPLVAILATGDELVSPGETVGPDQIVASNSFSLAAIVEQAGATALDLGIARDNYPDLAARIERARSAGADVLITLGGASVGAHDLVQEALTRAGMALGFWKIAMRPGKPMMTGRLGEMVAVGLPGNPVSSIVCGHLFVVPLIEALLGMPEPERDRSEPGILGRDMPANDEREDYLRSGLVLTEAGWEATPFDRQDSSMLGLLSQAQALAIRPAFAQPARKGDPCRIIRLR</sequence>
<comment type="catalytic activity">
    <reaction evidence="10">
        <text>adenylyl-molybdopterin + molybdate = Mo-molybdopterin + AMP + H(+)</text>
        <dbReference type="Rhea" id="RHEA:35047"/>
        <dbReference type="ChEBI" id="CHEBI:15378"/>
        <dbReference type="ChEBI" id="CHEBI:36264"/>
        <dbReference type="ChEBI" id="CHEBI:62727"/>
        <dbReference type="ChEBI" id="CHEBI:71302"/>
        <dbReference type="ChEBI" id="CHEBI:456215"/>
        <dbReference type="EC" id="2.10.1.1"/>
    </reaction>
</comment>
<dbReference type="GO" id="GO:0006777">
    <property type="term" value="P:Mo-molybdopterin cofactor biosynthetic process"/>
    <property type="evidence" value="ECO:0007669"/>
    <property type="project" value="UniProtKB-UniRule"/>
</dbReference>
<evidence type="ECO:0000256" key="10">
    <source>
        <dbReference type="ARBA" id="ARBA00047317"/>
    </source>
</evidence>
<dbReference type="EC" id="2.10.1.1" evidence="11"/>
<keyword evidence="9 11" id="KW-0501">Molybdenum cofactor biosynthesis</keyword>
<dbReference type="Gene3D" id="3.40.980.10">
    <property type="entry name" value="MoaB/Mog-like domain"/>
    <property type="match status" value="1"/>
</dbReference>
<dbReference type="InterPro" id="IPR005110">
    <property type="entry name" value="MoeA_linker/N"/>
</dbReference>
<dbReference type="NCBIfam" id="TIGR00177">
    <property type="entry name" value="molyb_syn"/>
    <property type="match status" value="1"/>
</dbReference>
<dbReference type="Gene3D" id="2.40.340.10">
    <property type="entry name" value="MoeA, C-terminal, domain IV"/>
    <property type="match status" value="1"/>
</dbReference>
<dbReference type="SUPFAM" id="SSF53218">
    <property type="entry name" value="Molybdenum cofactor biosynthesis proteins"/>
    <property type="match status" value="1"/>
</dbReference>
<comment type="cofactor">
    <cofactor evidence="1 11">
        <name>Mg(2+)</name>
        <dbReference type="ChEBI" id="CHEBI:18420"/>
    </cofactor>
</comment>
<keyword evidence="7 11" id="KW-0479">Metal-binding</keyword>
<evidence type="ECO:0000256" key="5">
    <source>
        <dbReference type="ARBA" id="ARBA00022505"/>
    </source>
</evidence>
<dbReference type="Pfam" id="PF03453">
    <property type="entry name" value="MoeA_N"/>
    <property type="match status" value="1"/>
</dbReference>
<evidence type="ECO:0000313" key="13">
    <source>
        <dbReference type="EMBL" id="KPH82295.1"/>
    </source>
</evidence>
<evidence type="ECO:0000256" key="6">
    <source>
        <dbReference type="ARBA" id="ARBA00022679"/>
    </source>
</evidence>
<dbReference type="Pfam" id="PF00994">
    <property type="entry name" value="MoCF_biosynth"/>
    <property type="match status" value="1"/>
</dbReference>
<keyword evidence="14" id="KW-1185">Reference proteome</keyword>
<evidence type="ECO:0000256" key="2">
    <source>
        <dbReference type="ARBA" id="ARBA00002901"/>
    </source>
</evidence>
<feature type="domain" description="MoaB/Mog" evidence="12">
    <location>
        <begin position="178"/>
        <end position="317"/>
    </location>
</feature>
<dbReference type="Gene3D" id="2.170.190.11">
    <property type="entry name" value="Molybdopterin biosynthesis moea protein, domain 3"/>
    <property type="match status" value="1"/>
</dbReference>
<gene>
    <name evidence="13" type="ORF">AE618_05230</name>
</gene>
<comment type="similarity">
    <text evidence="4 11">Belongs to the MoeA family.</text>
</comment>
<evidence type="ECO:0000259" key="12">
    <source>
        <dbReference type="SMART" id="SM00852"/>
    </source>
</evidence>
<dbReference type="InterPro" id="IPR001453">
    <property type="entry name" value="MoaB/Mog_dom"/>
</dbReference>
<dbReference type="GO" id="GO:0005829">
    <property type="term" value="C:cytosol"/>
    <property type="evidence" value="ECO:0007669"/>
    <property type="project" value="TreeGrafter"/>
</dbReference>
<dbReference type="EMBL" id="LGSZ01000022">
    <property type="protein sequence ID" value="KPH82295.1"/>
    <property type="molecule type" value="Genomic_DNA"/>
</dbReference>
<evidence type="ECO:0000256" key="7">
    <source>
        <dbReference type="ARBA" id="ARBA00022723"/>
    </source>
</evidence>
<evidence type="ECO:0000256" key="11">
    <source>
        <dbReference type="RuleBase" id="RU365090"/>
    </source>
</evidence>
<reference evidence="13 14" key="1">
    <citation type="submission" date="2015-07" db="EMBL/GenBank/DDBJ databases">
        <title>Whole genome sequencing of Bosea vaviloviae isolated from cave pool.</title>
        <authorList>
            <person name="Tan N.E.H."/>
            <person name="Lee Y.P."/>
            <person name="Gan H.M."/>
            <person name="Barton H."/>
            <person name="Savka M.A."/>
        </authorList>
    </citation>
    <scope>NUCLEOTIDE SEQUENCE [LARGE SCALE GENOMIC DNA]</scope>
    <source>
        <strain evidence="13 14">SD260</strain>
    </source>
</reference>
<dbReference type="SUPFAM" id="SSF63867">
    <property type="entry name" value="MoeA C-terminal domain-like"/>
    <property type="match status" value="1"/>
</dbReference>
<name>A0A0N0MDB9_9HYPH</name>
<keyword evidence="6 11" id="KW-0808">Transferase</keyword>
<dbReference type="PATRIC" id="fig|1526658.3.peg.3389"/>
<evidence type="ECO:0000256" key="1">
    <source>
        <dbReference type="ARBA" id="ARBA00001946"/>
    </source>
</evidence>
<dbReference type="SUPFAM" id="SSF63882">
    <property type="entry name" value="MoeA N-terminal region -like"/>
    <property type="match status" value="1"/>
</dbReference>
<dbReference type="Proteomes" id="UP000037822">
    <property type="component" value="Unassembled WGS sequence"/>
</dbReference>
<dbReference type="InterPro" id="IPR036425">
    <property type="entry name" value="MoaB/Mog-like_dom_sf"/>
</dbReference>
<dbReference type="SMART" id="SM00852">
    <property type="entry name" value="MoCF_biosynth"/>
    <property type="match status" value="1"/>
</dbReference>
<dbReference type="NCBIfam" id="NF045515">
    <property type="entry name" value="Glp_gephyrin"/>
    <property type="match status" value="1"/>
</dbReference>
<dbReference type="InterPro" id="IPR038987">
    <property type="entry name" value="MoeA-like"/>
</dbReference>
<keyword evidence="8 11" id="KW-0460">Magnesium</keyword>
<dbReference type="InterPro" id="IPR005111">
    <property type="entry name" value="MoeA_C_domain_IV"/>
</dbReference>
<evidence type="ECO:0000256" key="3">
    <source>
        <dbReference type="ARBA" id="ARBA00005046"/>
    </source>
</evidence>
<evidence type="ECO:0000313" key="14">
    <source>
        <dbReference type="Proteomes" id="UP000037822"/>
    </source>
</evidence>
<dbReference type="InterPro" id="IPR036135">
    <property type="entry name" value="MoeA_linker/N_sf"/>
</dbReference>
<evidence type="ECO:0000256" key="9">
    <source>
        <dbReference type="ARBA" id="ARBA00023150"/>
    </source>
</evidence>
<organism evidence="13 14">
    <name type="scientific">Bosea vaviloviae</name>
    <dbReference type="NCBI Taxonomy" id="1526658"/>
    <lineage>
        <taxon>Bacteria</taxon>
        <taxon>Pseudomonadati</taxon>
        <taxon>Pseudomonadota</taxon>
        <taxon>Alphaproteobacteria</taxon>
        <taxon>Hyphomicrobiales</taxon>
        <taxon>Boseaceae</taxon>
        <taxon>Bosea</taxon>
    </lineage>
</organism>
<comment type="function">
    <text evidence="2 11">Catalyzes the insertion of molybdate into adenylated molybdopterin with the concomitant release of AMP.</text>
</comment>
<dbReference type="Pfam" id="PF03454">
    <property type="entry name" value="MoeA_C"/>
    <property type="match status" value="1"/>
</dbReference>
<keyword evidence="5 11" id="KW-0500">Molybdenum</keyword>
<dbReference type="RefSeq" id="WP_054207958.1">
    <property type="nucleotide sequence ID" value="NZ_LGSZ01000022.1"/>
</dbReference>
<protein>
    <recommendedName>
        <fullName evidence="11">Molybdopterin molybdenumtransferase</fullName>
        <ecNumber evidence="11">2.10.1.1</ecNumber>
    </recommendedName>
</protein>
<accession>A0A0N0MDB9</accession>
<dbReference type="PANTHER" id="PTHR10192:SF5">
    <property type="entry name" value="GEPHYRIN"/>
    <property type="match status" value="1"/>
</dbReference>